<evidence type="ECO:0000256" key="8">
    <source>
        <dbReference type="ARBA" id="ARBA00022989"/>
    </source>
</evidence>
<dbReference type="GO" id="GO:0015031">
    <property type="term" value="P:protein transport"/>
    <property type="evidence" value="ECO:0007669"/>
    <property type="project" value="UniProtKB-KW"/>
</dbReference>
<dbReference type="RefSeq" id="WP_015006073.1">
    <property type="nucleotide sequence ID" value="NZ_FQZJ01000005.1"/>
</dbReference>
<keyword evidence="9" id="KW-0811">Translocation</keyword>
<feature type="transmembrane region" description="Helical" evidence="11">
    <location>
        <begin position="29"/>
        <end position="45"/>
    </location>
</feature>
<name>A0AB33Z2I1_9GAMM</name>
<protein>
    <recommendedName>
        <fullName evidence="3">Sec translocon accessory complex subunit YajC</fullName>
    </recommendedName>
</protein>
<evidence type="ECO:0000256" key="3">
    <source>
        <dbReference type="ARBA" id="ARBA00014962"/>
    </source>
</evidence>
<dbReference type="Pfam" id="PF02699">
    <property type="entry name" value="YajC"/>
    <property type="match status" value="1"/>
</dbReference>
<dbReference type="EMBL" id="ASHL01000003">
    <property type="protein sequence ID" value="EPD13362.1"/>
    <property type="molecule type" value="Genomic_DNA"/>
</dbReference>
<keyword evidence="6 11" id="KW-0812">Transmembrane</keyword>
<keyword evidence="8 11" id="KW-1133">Transmembrane helix</keyword>
<dbReference type="GO" id="GO:0005886">
    <property type="term" value="C:plasma membrane"/>
    <property type="evidence" value="ECO:0007669"/>
    <property type="project" value="UniProtKB-SubCell"/>
</dbReference>
<comment type="subcellular location">
    <subcellularLocation>
        <location evidence="1">Cell membrane</location>
        <topology evidence="1">Single-pass membrane protein</topology>
    </subcellularLocation>
</comment>
<keyword evidence="10 11" id="KW-0472">Membrane</keyword>
<dbReference type="InterPro" id="IPR003849">
    <property type="entry name" value="Preprotein_translocase_YajC"/>
</dbReference>
<evidence type="ECO:0000313" key="12">
    <source>
        <dbReference type="EMBL" id="EPD13362.1"/>
    </source>
</evidence>
<evidence type="ECO:0000256" key="1">
    <source>
        <dbReference type="ARBA" id="ARBA00004162"/>
    </source>
</evidence>
<gene>
    <name evidence="12" type="ORF">L196_04901</name>
</gene>
<dbReference type="AlphaFoldDB" id="A0AB33Z2I1"/>
<evidence type="ECO:0000256" key="6">
    <source>
        <dbReference type="ARBA" id="ARBA00022692"/>
    </source>
</evidence>
<keyword evidence="4" id="KW-0813">Transport</keyword>
<evidence type="ECO:0000256" key="2">
    <source>
        <dbReference type="ARBA" id="ARBA00006742"/>
    </source>
</evidence>
<proteinExistence type="inferred from homology"/>
<sequence>MLDFLVSNAIAADTAAATQEAAAPGFEGLLFPIALIVIFYFLLIRPQQKRNKEHKQLVAGAKKGDEIVTNGGLLGKITEVDDHFITLEIAPNTSVQVMKTSISTVMPKGTYASAGKAKK</sequence>
<evidence type="ECO:0000313" key="13">
    <source>
        <dbReference type="Proteomes" id="UP000015462"/>
    </source>
</evidence>
<dbReference type="PANTHER" id="PTHR33909">
    <property type="entry name" value="SEC TRANSLOCON ACCESSORY COMPLEX SUBUNIT YAJC"/>
    <property type="match status" value="1"/>
</dbReference>
<dbReference type="PANTHER" id="PTHR33909:SF1">
    <property type="entry name" value="SEC TRANSLOCON ACCESSORY COMPLEX SUBUNIT YAJC"/>
    <property type="match status" value="1"/>
</dbReference>
<dbReference type="Proteomes" id="UP000015462">
    <property type="component" value="Unassembled WGS sequence"/>
</dbReference>
<comment type="similarity">
    <text evidence="2">Belongs to the YajC family.</text>
</comment>
<evidence type="ECO:0000256" key="10">
    <source>
        <dbReference type="ARBA" id="ARBA00023136"/>
    </source>
</evidence>
<dbReference type="SMART" id="SM01323">
    <property type="entry name" value="YajC"/>
    <property type="match status" value="1"/>
</dbReference>
<evidence type="ECO:0000256" key="4">
    <source>
        <dbReference type="ARBA" id="ARBA00022448"/>
    </source>
</evidence>
<dbReference type="NCBIfam" id="TIGR00739">
    <property type="entry name" value="yajC"/>
    <property type="match status" value="1"/>
</dbReference>
<keyword evidence="13" id="KW-1185">Reference proteome</keyword>
<keyword evidence="5" id="KW-1003">Cell membrane</keyword>
<evidence type="ECO:0000256" key="7">
    <source>
        <dbReference type="ARBA" id="ARBA00022927"/>
    </source>
</evidence>
<dbReference type="PRINTS" id="PR01853">
    <property type="entry name" value="YAJCTRNLCASE"/>
</dbReference>
<evidence type="ECO:0000256" key="11">
    <source>
        <dbReference type="SAM" id="Phobius"/>
    </source>
</evidence>
<keyword evidence="7" id="KW-0653">Protein transport</keyword>
<evidence type="ECO:0000256" key="5">
    <source>
        <dbReference type="ARBA" id="ARBA00022475"/>
    </source>
</evidence>
<comment type="caution">
    <text evidence="12">The sequence shown here is derived from an EMBL/GenBank/DDBJ whole genome shotgun (WGS) entry which is preliminary data.</text>
</comment>
<organism evidence="12 13">
    <name type="scientific">Cycloclasticus pugetii</name>
    <dbReference type="NCBI Taxonomy" id="34068"/>
    <lineage>
        <taxon>Bacteria</taxon>
        <taxon>Pseudomonadati</taxon>
        <taxon>Pseudomonadota</taxon>
        <taxon>Gammaproteobacteria</taxon>
        <taxon>Thiotrichales</taxon>
        <taxon>Piscirickettsiaceae</taxon>
        <taxon>Cycloclasticus</taxon>
    </lineage>
</organism>
<evidence type="ECO:0000256" key="9">
    <source>
        <dbReference type="ARBA" id="ARBA00023010"/>
    </source>
</evidence>
<accession>A0AB33Z2I1</accession>
<reference evidence="12 13" key="1">
    <citation type="journal article" date="2013" name="Genome Announc.">
        <title>Genome Sequence of the Pyrene- and Fluoranthene-Degrading Bacterium Cycloclasticus sp. Strain PY97M.</title>
        <authorList>
            <person name="Cui Z."/>
            <person name="Xu G."/>
            <person name="Li Q."/>
            <person name="Gao W."/>
            <person name="Zheng L."/>
        </authorList>
    </citation>
    <scope>NUCLEOTIDE SEQUENCE [LARGE SCALE GENOMIC DNA]</scope>
    <source>
        <strain evidence="12 13">PY97M</strain>
    </source>
</reference>